<keyword evidence="9" id="KW-0902">Two-component regulatory system</keyword>
<evidence type="ECO:0000256" key="6">
    <source>
        <dbReference type="ARBA" id="ARBA00022741"/>
    </source>
</evidence>
<dbReference type="OrthoDB" id="1931120at2"/>
<dbReference type="EC" id="2.7.13.3" evidence="3"/>
<name>A0A223NZI7_9SPHI</name>
<sequence>MRLRTKYILFVVILHLVALVLTYFIFNKDKIWFIVSEVFVIISIVIAIQLYRQLIQPLKTLMQGVDAIKDRDFNVKFLSTGKHEIDQLTDVYNQMMDELRTERTRQEQQHFFLEKLIFTSPTGIVILDYDDKVQQINPKALQIIGSEANRVLNYPIDKLKHPLFEQIKLIRSGETVMVKADGINNYKLQKSHFIDRGFSRHFIMIEDLTAEIVAAEKNVYGKVIRMMAHEVNNTVGPVNSIMQSALKTDQLWAGHKFNTLKDALQVAVDRNQNLNFFMRNFAELVKLPPANKQPVNLHHLITSVAKLMGVKAQEKQIEFEFVLTDGQFTIMADDQQMEQVLINIVKNAIEAIETGGQITFTTTANRKSLVISDTGAGISPAQTANLFSPFFSTKKDGQGIGLTLVREILVNHGFDFSLKTITREKTDFTITFS</sequence>
<dbReference type="SUPFAM" id="SSF55874">
    <property type="entry name" value="ATPase domain of HSP90 chaperone/DNA topoisomerase II/histidine kinase"/>
    <property type="match status" value="1"/>
</dbReference>
<evidence type="ECO:0000313" key="13">
    <source>
        <dbReference type="EMBL" id="ASU35190.1"/>
    </source>
</evidence>
<dbReference type="SMART" id="SM00304">
    <property type="entry name" value="HAMP"/>
    <property type="match status" value="1"/>
</dbReference>
<evidence type="ECO:0000256" key="7">
    <source>
        <dbReference type="ARBA" id="ARBA00022777"/>
    </source>
</evidence>
<comment type="subcellular location">
    <subcellularLocation>
        <location evidence="2">Membrane</location>
    </subcellularLocation>
</comment>
<dbReference type="InterPro" id="IPR035965">
    <property type="entry name" value="PAS-like_dom_sf"/>
</dbReference>
<dbReference type="InterPro" id="IPR005467">
    <property type="entry name" value="His_kinase_dom"/>
</dbReference>
<evidence type="ECO:0000256" key="10">
    <source>
        <dbReference type="SAM" id="Phobius"/>
    </source>
</evidence>
<dbReference type="KEGG" id="muc:MuYL_3305"/>
<evidence type="ECO:0000256" key="5">
    <source>
        <dbReference type="ARBA" id="ARBA00022679"/>
    </source>
</evidence>
<evidence type="ECO:0000256" key="8">
    <source>
        <dbReference type="ARBA" id="ARBA00022840"/>
    </source>
</evidence>
<keyword evidence="6" id="KW-0547">Nucleotide-binding</keyword>
<dbReference type="PANTHER" id="PTHR43065">
    <property type="entry name" value="SENSOR HISTIDINE KINASE"/>
    <property type="match status" value="1"/>
</dbReference>
<dbReference type="Gene3D" id="3.30.450.20">
    <property type="entry name" value="PAS domain"/>
    <property type="match status" value="1"/>
</dbReference>
<proteinExistence type="predicted"/>
<evidence type="ECO:0000256" key="1">
    <source>
        <dbReference type="ARBA" id="ARBA00000085"/>
    </source>
</evidence>
<dbReference type="EMBL" id="CP022743">
    <property type="protein sequence ID" value="ASU35190.1"/>
    <property type="molecule type" value="Genomic_DNA"/>
</dbReference>
<feature type="transmembrane region" description="Helical" evidence="10">
    <location>
        <begin position="31"/>
        <end position="51"/>
    </location>
</feature>
<accession>A0A223NZI7</accession>
<keyword evidence="10" id="KW-1133">Transmembrane helix</keyword>
<dbReference type="InterPro" id="IPR036890">
    <property type="entry name" value="HATPase_C_sf"/>
</dbReference>
<evidence type="ECO:0000256" key="4">
    <source>
        <dbReference type="ARBA" id="ARBA00022553"/>
    </source>
</evidence>
<dbReference type="GO" id="GO:0016020">
    <property type="term" value="C:membrane"/>
    <property type="evidence" value="ECO:0007669"/>
    <property type="project" value="UniProtKB-SubCell"/>
</dbReference>
<dbReference type="InterPro" id="IPR003594">
    <property type="entry name" value="HATPase_dom"/>
</dbReference>
<evidence type="ECO:0000259" key="11">
    <source>
        <dbReference type="PROSITE" id="PS50109"/>
    </source>
</evidence>
<dbReference type="Gene3D" id="6.10.340.10">
    <property type="match status" value="1"/>
</dbReference>
<keyword evidence="5" id="KW-0808">Transferase</keyword>
<dbReference type="Pfam" id="PF02518">
    <property type="entry name" value="HATPase_c"/>
    <property type="match status" value="1"/>
</dbReference>
<gene>
    <name evidence="13" type="ORF">MuYL_3305</name>
</gene>
<feature type="transmembrane region" description="Helical" evidence="10">
    <location>
        <begin position="7"/>
        <end position="25"/>
    </location>
</feature>
<evidence type="ECO:0000313" key="14">
    <source>
        <dbReference type="Proteomes" id="UP000215002"/>
    </source>
</evidence>
<keyword evidence="8" id="KW-0067">ATP-binding</keyword>
<dbReference type="GO" id="GO:0005524">
    <property type="term" value="F:ATP binding"/>
    <property type="evidence" value="ECO:0007669"/>
    <property type="project" value="UniProtKB-KW"/>
</dbReference>
<dbReference type="PROSITE" id="PS50109">
    <property type="entry name" value="HIS_KIN"/>
    <property type="match status" value="1"/>
</dbReference>
<feature type="domain" description="HAMP" evidence="12">
    <location>
        <begin position="52"/>
        <end position="104"/>
    </location>
</feature>
<dbReference type="GO" id="GO:0000160">
    <property type="term" value="P:phosphorelay signal transduction system"/>
    <property type="evidence" value="ECO:0007669"/>
    <property type="project" value="UniProtKB-KW"/>
</dbReference>
<keyword evidence="14" id="KW-1185">Reference proteome</keyword>
<dbReference type="Proteomes" id="UP000215002">
    <property type="component" value="Chromosome"/>
</dbReference>
<keyword evidence="10" id="KW-0812">Transmembrane</keyword>
<dbReference type="Gene3D" id="3.30.565.10">
    <property type="entry name" value="Histidine kinase-like ATPase, C-terminal domain"/>
    <property type="match status" value="1"/>
</dbReference>
<dbReference type="SUPFAM" id="SSF55785">
    <property type="entry name" value="PYP-like sensor domain (PAS domain)"/>
    <property type="match status" value="1"/>
</dbReference>
<evidence type="ECO:0000256" key="3">
    <source>
        <dbReference type="ARBA" id="ARBA00012438"/>
    </source>
</evidence>
<dbReference type="PRINTS" id="PR00344">
    <property type="entry name" value="BCTRLSENSOR"/>
</dbReference>
<evidence type="ECO:0000256" key="9">
    <source>
        <dbReference type="ARBA" id="ARBA00023012"/>
    </source>
</evidence>
<comment type="catalytic activity">
    <reaction evidence="1">
        <text>ATP + protein L-histidine = ADP + protein N-phospho-L-histidine.</text>
        <dbReference type="EC" id="2.7.13.3"/>
    </reaction>
</comment>
<evidence type="ECO:0000259" key="12">
    <source>
        <dbReference type="PROSITE" id="PS50885"/>
    </source>
</evidence>
<organism evidence="13 14">
    <name type="scientific">Mucilaginibacter xinganensis</name>
    <dbReference type="NCBI Taxonomy" id="1234841"/>
    <lineage>
        <taxon>Bacteria</taxon>
        <taxon>Pseudomonadati</taxon>
        <taxon>Bacteroidota</taxon>
        <taxon>Sphingobacteriia</taxon>
        <taxon>Sphingobacteriales</taxon>
        <taxon>Sphingobacteriaceae</taxon>
        <taxon>Mucilaginibacter</taxon>
    </lineage>
</organism>
<dbReference type="CDD" id="cd06225">
    <property type="entry name" value="HAMP"/>
    <property type="match status" value="1"/>
</dbReference>
<feature type="domain" description="Histidine kinase" evidence="11">
    <location>
        <begin position="226"/>
        <end position="433"/>
    </location>
</feature>
<dbReference type="GO" id="GO:0004673">
    <property type="term" value="F:protein histidine kinase activity"/>
    <property type="evidence" value="ECO:0007669"/>
    <property type="project" value="UniProtKB-EC"/>
</dbReference>
<dbReference type="PROSITE" id="PS50885">
    <property type="entry name" value="HAMP"/>
    <property type="match status" value="1"/>
</dbReference>
<dbReference type="Pfam" id="PF00672">
    <property type="entry name" value="HAMP"/>
    <property type="match status" value="1"/>
</dbReference>
<protein>
    <recommendedName>
        <fullName evidence="3">histidine kinase</fullName>
        <ecNumber evidence="3">2.7.13.3</ecNumber>
    </recommendedName>
</protein>
<dbReference type="SUPFAM" id="SSF158472">
    <property type="entry name" value="HAMP domain-like"/>
    <property type="match status" value="1"/>
</dbReference>
<keyword evidence="4" id="KW-0597">Phosphoprotein</keyword>
<dbReference type="PANTHER" id="PTHR43065:SF10">
    <property type="entry name" value="PEROXIDE STRESS-ACTIVATED HISTIDINE KINASE MAK3"/>
    <property type="match status" value="1"/>
</dbReference>
<dbReference type="SMART" id="SM00387">
    <property type="entry name" value="HATPase_c"/>
    <property type="match status" value="1"/>
</dbReference>
<evidence type="ECO:0000256" key="2">
    <source>
        <dbReference type="ARBA" id="ARBA00004370"/>
    </source>
</evidence>
<dbReference type="InterPro" id="IPR003660">
    <property type="entry name" value="HAMP_dom"/>
</dbReference>
<dbReference type="InterPro" id="IPR004358">
    <property type="entry name" value="Sig_transdc_His_kin-like_C"/>
</dbReference>
<dbReference type="AlphaFoldDB" id="A0A223NZI7"/>
<reference evidence="13 14" key="1">
    <citation type="submission" date="2017-08" db="EMBL/GenBank/DDBJ databases">
        <title>Complete genome sequence of Mucilaginibacter sp. strain BJC16-A31.</title>
        <authorList>
            <consortium name="Henan University of Science and Technology"/>
            <person name="You X."/>
        </authorList>
    </citation>
    <scope>NUCLEOTIDE SEQUENCE [LARGE SCALE GENOMIC DNA]</scope>
    <source>
        <strain evidence="13 14">BJC16-A31</strain>
    </source>
</reference>
<keyword evidence="7 13" id="KW-0418">Kinase</keyword>
<keyword evidence="10" id="KW-0472">Membrane</keyword>